<dbReference type="AlphaFoldDB" id="A0A9X8VMD5"/>
<gene>
    <name evidence="2" type="ORF">E0L31_01285</name>
</gene>
<protein>
    <submittedName>
        <fullName evidence="2">Uncharacterized protein</fullName>
    </submittedName>
</protein>
<evidence type="ECO:0000313" key="2">
    <source>
        <dbReference type="EMBL" id="TFV53472.1"/>
    </source>
</evidence>
<dbReference type="EMBL" id="SPSG01000135">
    <property type="protein sequence ID" value="TFV53472.1"/>
    <property type="molecule type" value="Genomic_DNA"/>
</dbReference>
<comment type="caution">
    <text evidence="2">The sequence shown here is derived from an EMBL/GenBank/DDBJ whole genome shotgun (WGS) entry which is preliminary data.</text>
</comment>
<feature type="signal peptide" evidence="1">
    <location>
        <begin position="1"/>
        <end position="22"/>
    </location>
</feature>
<feature type="chain" id="PRO_5040994178" evidence="1">
    <location>
        <begin position="23"/>
        <end position="155"/>
    </location>
</feature>
<organism evidence="2">
    <name type="scientific">Serratia marcescens</name>
    <dbReference type="NCBI Taxonomy" id="615"/>
    <lineage>
        <taxon>Bacteria</taxon>
        <taxon>Pseudomonadati</taxon>
        <taxon>Pseudomonadota</taxon>
        <taxon>Gammaproteobacteria</taxon>
        <taxon>Enterobacterales</taxon>
        <taxon>Yersiniaceae</taxon>
        <taxon>Serratia</taxon>
    </lineage>
</organism>
<reference evidence="2" key="1">
    <citation type="submission" date="2019-03" db="EMBL/GenBank/DDBJ databases">
        <title>Serratia marcescens strain N2 draft genome.</title>
        <authorList>
            <person name="Yassin A."/>
            <person name="El-Kenawy N."/>
            <person name="Youssef N.H."/>
        </authorList>
    </citation>
    <scope>NUCLEOTIDE SEQUENCE [LARGE SCALE GENOMIC DNA]</scope>
    <source>
        <strain evidence="2">N2</strain>
    </source>
</reference>
<accession>A0A9X8VMD5</accession>
<evidence type="ECO:0000256" key="1">
    <source>
        <dbReference type="SAM" id="SignalP"/>
    </source>
</evidence>
<dbReference type="RefSeq" id="WP_212563161.1">
    <property type="nucleotide sequence ID" value="NZ_SPSG02000035.1"/>
</dbReference>
<proteinExistence type="predicted"/>
<keyword evidence="1" id="KW-0732">Signal</keyword>
<sequence length="155" mass="17164">MNKIFMHSFLLAIVYFPLTCFAGRDNGAGVDSNMNYFAIDGTYSCEVYPLPQGEEEFLGMNRVGAAVLIVGGRENSKEIGLVLFSNTGQSSKGKMMPKMRLYRSSSSITSYTPVDNHLHRMYSLIAKADGITYSVDVNSKINGMRIIVTNCHVEE</sequence>
<name>A0A9X8VMD5_SERMA</name>